<accession>A0A936ZTQ0</accession>
<reference evidence="4" key="1">
    <citation type="submission" date="2021-01" db="EMBL/GenBank/DDBJ databases">
        <authorList>
            <person name="Zhong Y.L."/>
        </authorList>
    </citation>
    <scope>NUCLEOTIDE SEQUENCE</scope>
    <source>
        <strain evidence="4">KCTC 23302</strain>
    </source>
</reference>
<feature type="transmembrane region" description="Helical" evidence="1">
    <location>
        <begin position="227"/>
        <end position="243"/>
    </location>
</feature>
<dbReference type="Pfam" id="PF01757">
    <property type="entry name" value="Acyl_transf_3"/>
    <property type="match status" value="1"/>
</dbReference>
<keyword evidence="5" id="KW-1185">Reference proteome</keyword>
<dbReference type="EMBL" id="JAERQJ010000007">
    <property type="protein sequence ID" value="MBL0685232.1"/>
    <property type="molecule type" value="Genomic_DNA"/>
</dbReference>
<keyword evidence="4" id="KW-0012">Acyltransferase</keyword>
<dbReference type="PANTHER" id="PTHR23028:SF53">
    <property type="entry name" value="ACYL_TRANSF_3 DOMAIN-CONTAINING PROTEIN"/>
    <property type="match status" value="1"/>
</dbReference>
<comment type="caution">
    <text evidence="4">The sequence shown here is derived from an EMBL/GenBank/DDBJ whole genome shotgun (WGS) entry which is preliminary data.</text>
</comment>
<feature type="transmembrane region" description="Helical" evidence="1">
    <location>
        <begin position="35"/>
        <end position="55"/>
    </location>
</feature>
<dbReference type="InterPro" id="IPR043968">
    <property type="entry name" value="SGNH"/>
</dbReference>
<feature type="domain" description="Acyltransferase 3" evidence="2">
    <location>
        <begin position="10"/>
        <end position="333"/>
    </location>
</feature>
<dbReference type="Proteomes" id="UP000651057">
    <property type="component" value="Unassembled WGS sequence"/>
</dbReference>
<dbReference type="InterPro" id="IPR050879">
    <property type="entry name" value="Acyltransferase_3"/>
</dbReference>
<feature type="transmembrane region" description="Helical" evidence="1">
    <location>
        <begin position="287"/>
        <end position="305"/>
    </location>
</feature>
<dbReference type="Pfam" id="PF19040">
    <property type="entry name" value="SGNH"/>
    <property type="match status" value="1"/>
</dbReference>
<keyword evidence="1" id="KW-0812">Transmembrane</keyword>
<feature type="transmembrane region" description="Helical" evidence="1">
    <location>
        <begin position="170"/>
        <end position="187"/>
    </location>
</feature>
<evidence type="ECO:0000313" key="4">
    <source>
        <dbReference type="EMBL" id="MBL0685232.1"/>
    </source>
</evidence>
<keyword evidence="4" id="KW-0808">Transferase</keyword>
<dbReference type="InterPro" id="IPR002656">
    <property type="entry name" value="Acyl_transf_3_dom"/>
</dbReference>
<keyword evidence="1" id="KW-1133">Transmembrane helix</keyword>
<keyword evidence="1" id="KW-0472">Membrane</keyword>
<feature type="transmembrane region" description="Helical" evidence="1">
    <location>
        <begin position="76"/>
        <end position="95"/>
    </location>
</feature>
<feature type="transmembrane region" description="Helical" evidence="1">
    <location>
        <begin position="147"/>
        <end position="163"/>
    </location>
</feature>
<dbReference type="GO" id="GO:0009103">
    <property type="term" value="P:lipopolysaccharide biosynthetic process"/>
    <property type="evidence" value="ECO:0007669"/>
    <property type="project" value="TreeGrafter"/>
</dbReference>
<organism evidence="4 5">
    <name type="scientific">Aquimarina mytili</name>
    <dbReference type="NCBI Taxonomy" id="874423"/>
    <lineage>
        <taxon>Bacteria</taxon>
        <taxon>Pseudomonadati</taxon>
        <taxon>Bacteroidota</taxon>
        <taxon>Flavobacteriia</taxon>
        <taxon>Flavobacteriales</taxon>
        <taxon>Flavobacteriaceae</taxon>
        <taxon>Aquimarina</taxon>
    </lineage>
</organism>
<name>A0A936ZTQ0_9FLAO</name>
<dbReference type="GO" id="GO:0016747">
    <property type="term" value="F:acyltransferase activity, transferring groups other than amino-acyl groups"/>
    <property type="evidence" value="ECO:0007669"/>
    <property type="project" value="InterPro"/>
</dbReference>
<evidence type="ECO:0000313" key="5">
    <source>
        <dbReference type="Proteomes" id="UP000651057"/>
    </source>
</evidence>
<feature type="transmembrane region" description="Helical" evidence="1">
    <location>
        <begin position="193"/>
        <end position="215"/>
    </location>
</feature>
<proteinExistence type="predicted"/>
<evidence type="ECO:0000259" key="3">
    <source>
        <dbReference type="Pfam" id="PF19040"/>
    </source>
</evidence>
<feature type="transmembrane region" description="Helical" evidence="1">
    <location>
        <begin position="249"/>
        <end position="267"/>
    </location>
</feature>
<feature type="transmembrane region" description="Helical" evidence="1">
    <location>
        <begin position="311"/>
        <end position="333"/>
    </location>
</feature>
<dbReference type="AlphaFoldDB" id="A0A936ZTQ0"/>
<dbReference type="PANTHER" id="PTHR23028">
    <property type="entry name" value="ACETYLTRANSFERASE"/>
    <property type="match status" value="1"/>
</dbReference>
<evidence type="ECO:0000259" key="2">
    <source>
        <dbReference type="Pfam" id="PF01757"/>
    </source>
</evidence>
<feature type="domain" description="SGNH" evidence="3">
    <location>
        <begin position="402"/>
        <end position="621"/>
    </location>
</feature>
<feature type="transmembrane region" description="Helical" evidence="1">
    <location>
        <begin position="354"/>
        <end position="372"/>
    </location>
</feature>
<dbReference type="GO" id="GO:0016020">
    <property type="term" value="C:membrane"/>
    <property type="evidence" value="ECO:0007669"/>
    <property type="project" value="TreeGrafter"/>
</dbReference>
<gene>
    <name evidence="4" type="ORF">JJQ60_16990</name>
</gene>
<protein>
    <submittedName>
        <fullName evidence="4">Acyltransferase</fullName>
    </submittedName>
</protein>
<sequence>MNKIITYRPDIDGLRAISVFLVILFHVDFSLFSGGYVGVDIFFVISGYLITSSINKQILNNSFSFKEFYLRRIRRIIPVLVFIIAVITIPAYLFLFSNDFESYSRTVLHTMLSTNNFYLWSASNDYFAKNTEVMPLLHTWSLSVEEQFYLVWPILLLILHRFLRLNSREYVVTALLIGSVFLSIYLTEENKSMAYFLLPARFFEVLMGATLAIFWERIPKLTKSIHHIISVLGILLVFIPSIVLTKESLFPGINAFWPCLGAVLLILSGKEIDAKGVINKVLEFRSIVFLGLLSYSMYLWHWPIIVFIKYLGFGLTVPIVLLIIVATIVLSYFSWKYVEQPFRYTFKYPFSKTLLYIFLPSLLIGGLIYGVIDGKDGFPDRFPNLTEFNRKVNFPDEVRSNCYNKHSVSSNNECSIGMIKNEVDGILIGDSFANHSAFFVDVLAKDANMYFDVSAAAGYPLLRNLDFPDTFGDDYAEKRLEYAKKKDVICIAAFWEAMRVDSENYHQILRSIEELVALKKNVVIIDHLRMTTEANAHKMKLHKAKIGARFLKKDLLIPFYERPEKYIVHEIKKRFPSVTIIDLNDVMCADGACDYAINGQIVYRDFYHLNISGARLIAEKYLEEKGNPLKSLK</sequence>
<dbReference type="RefSeq" id="WP_201923117.1">
    <property type="nucleotide sequence ID" value="NZ_BAABAX010000020.1"/>
</dbReference>
<evidence type="ECO:0000256" key="1">
    <source>
        <dbReference type="SAM" id="Phobius"/>
    </source>
</evidence>
<feature type="transmembrane region" description="Helical" evidence="1">
    <location>
        <begin position="12"/>
        <end position="29"/>
    </location>
</feature>